<feature type="transmembrane region" description="Helical" evidence="7">
    <location>
        <begin position="12"/>
        <end position="31"/>
    </location>
</feature>
<feature type="transmembrane region" description="Helical" evidence="7">
    <location>
        <begin position="224"/>
        <end position="245"/>
    </location>
</feature>
<dbReference type="InterPro" id="IPR002528">
    <property type="entry name" value="MATE_fam"/>
</dbReference>
<evidence type="ECO:0000256" key="1">
    <source>
        <dbReference type="ARBA" id="ARBA00004429"/>
    </source>
</evidence>
<dbReference type="Pfam" id="PF01554">
    <property type="entry name" value="MatE"/>
    <property type="match status" value="2"/>
</dbReference>
<feature type="transmembrane region" description="Helical" evidence="7">
    <location>
        <begin position="156"/>
        <end position="176"/>
    </location>
</feature>
<dbReference type="InterPro" id="IPR052031">
    <property type="entry name" value="Membrane_Transporter-Flippase"/>
</dbReference>
<keyword evidence="3" id="KW-1003">Cell membrane</keyword>
<feature type="transmembrane region" description="Helical" evidence="7">
    <location>
        <begin position="402"/>
        <end position="421"/>
    </location>
</feature>
<evidence type="ECO:0000256" key="7">
    <source>
        <dbReference type="SAM" id="Phobius"/>
    </source>
</evidence>
<keyword evidence="6 7" id="KW-0472">Membrane</keyword>
<protein>
    <submittedName>
        <fullName evidence="8">MATE family efflux transporter</fullName>
    </submittedName>
</protein>
<keyword evidence="5 7" id="KW-1133">Transmembrane helix</keyword>
<dbReference type="PIRSF" id="PIRSF006603">
    <property type="entry name" value="DinF"/>
    <property type="match status" value="1"/>
</dbReference>
<feature type="transmembrane region" description="Helical" evidence="7">
    <location>
        <begin position="301"/>
        <end position="320"/>
    </location>
</feature>
<feature type="transmembrane region" description="Helical" evidence="7">
    <location>
        <begin position="81"/>
        <end position="101"/>
    </location>
</feature>
<comment type="caution">
    <text evidence="8">The sequence shown here is derived from an EMBL/GenBank/DDBJ whole genome shotgun (WGS) entry which is preliminary data.</text>
</comment>
<evidence type="ECO:0000256" key="5">
    <source>
        <dbReference type="ARBA" id="ARBA00022989"/>
    </source>
</evidence>
<proteinExistence type="predicted"/>
<gene>
    <name evidence="8" type="ORF">GCM10023116_36140</name>
</gene>
<keyword evidence="4 7" id="KW-0812">Transmembrane</keyword>
<comment type="subcellular location">
    <subcellularLocation>
        <location evidence="1">Cell inner membrane</location>
        <topology evidence="1">Multi-pass membrane protein</topology>
    </subcellularLocation>
</comment>
<feature type="transmembrane region" description="Helical" evidence="7">
    <location>
        <begin position="257"/>
        <end position="281"/>
    </location>
</feature>
<evidence type="ECO:0000256" key="2">
    <source>
        <dbReference type="ARBA" id="ARBA00022448"/>
    </source>
</evidence>
<dbReference type="Proteomes" id="UP001500604">
    <property type="component" value="Unassembled WGS sequence"/>
</dbReference>
<organism evidence="8 9">
    <name type="scientific">Kistimonas scapharcae</name>
    <dbReference type="NCBI Taxonomy" id="1036133"/>
    <lineage>
        <taxon>Bacteria</taxon>
        <taxon>Pseudomonadati</taxon>
        <taxon>Pseudomonadota</taxon>
        <taxon>Gammaproteobacteria</taxon>
        <taxon>Oceanospirillales</taxon>
        <taxon>Endozoicomonadaceae</taxon>
        <taxon>Kistimonas</taxon>
    </lineage>
</organism>
<keyword evidence="2" id="KW-0813">Transport</keyword>
<evidence type="ECO:0000256" key="3">
    <source>
        <dbReference type="ARBA" id="ARBA00022475"/>
    </source>
</evidence>
<feature type="transmembrane region" description="Helical" evidence="7">
    <location>
        <begin position="182"/>
        <end position="203"/>
    </location>
</feature>
<feature type="transmembrane region" description="Helical" evidence="7">
    <location>
        <begin position="371"/>
        <end position="390"/>
    </location>
</feature>
<sequence>MRHIVVMSSTSAIGLMALFLVDLLDMYFISLLGHAELAAAVGFAGSLVFFNTSVSIGASIAMGALVSRSLGARDIASARRLGASAMLFSLIIGSLISMIMVSNVEALLALLGAKGVVADKAADYLCILMPSAPILAMAMAASAALRATGDAKRAMLATLAGGIVNAILDPLFIFGLNMGIEGAATASVVARISIFVIAAYGMVYHHGLMARPRWQDFRCNLKPIAVIALPAILANIATPFGNAFVTRFIADFGTDYVAGYAVIGRIIPVAFCLLFAISGAVGPIIGQNFGAQRFDRVHRTLFDALLFAALYSLVVSLLLWLLRDPLIHVFGLRGDSAELFALFCPWVAMSFAFNGALFIANASFNNLNRSYWATLLNAGKATVGTIPFVVFGGKTFGAEGVLIGQAVGSILFGIAGFLLAARRVHQLKVCHERKEEEAVIEPAMPLTPFCSSRAYMMEDAQLEVESAEDTDTKQL</sequence>
<evidence type="ECO:0000313" key="8">
    <source>
        <dbReference type="EMBL" id="GAA4651330.1"/>
    </source>
</evidence>
<name>A0ABP8V5L3_9GAMM</name>
<keyword evidence="9" id="KW-1185">Reference proteome</keyword>
<dbReference type="PANTHER" id="PTHR43549">
    <property type="entry name" value="MULTIDRUG RESISTANCE PROTEIN YPNP-RELATED"/>
    <property type="match status" value="1"/>
</dbReference>
<accession>A0ABP8V5L3</accession>
<dbReference type="PANTHER" id="PTHR43549:SF3">
    <property type="entry name" value="MULTIDRUG RESISTANCE PROTEIN YPNP-RELATED"/>
    <property type="match status" value="1"/>
</dbReference>
<evidence type="ECO:0000256" key="6">
    <source>
        <dbReference type="ARBA" id="ARBA00023136"/>
    </source>
</evidence>
<dbReference type="EMBL" id="BAABFL010000448">
    <property type="protein sequence ID" value="GAA4651330.1"/>
    <property type="molecule type" value="Genomic_DNA"/>
</dbReference>
<dbReference type="InterPro" id="IPR048279">
    <property type="entry name" value="MdtK-like"/>
</dbReference>
<feature type="transmembrane region" description="Helical" evidence="7">
    <location>
        <begin position="340"/>
        <end position="359"/>
    </location>
</feature>
<evidence type="ECO:0000313" key="9">
    <source>
        <dbReference type="Proteomes" id="UP001500604"/>
    </source>
</evidence>
<feature type="transmembrane region" description="Helical" evidence="7">
    <location>
        <begin position="121"/>
        <end position="144"/>
    </location>
</feature>
<feature type="transmembrane region" description="Helical" evidence="7">
    <location>
        <begin position="37"/>
        <end position="60"/>
    </location>
</feature>
<evidence type="ECO:0000256" key="4">
    <source>
        <dbReference type="ARBA" id="ARBA00022692"/>
    </source>
</evidence>
<reference evidence="9" key="1">
    <citation type="journal article" date="2019" name="Int. J. Syst. Evol. Microbiol.">
        <title>The Global Catalogue of Microorganisms (GCM) 10K type strain sequencing project: providing services to taxonomists for standard genome sequencing and annotation.</title>
        <authorList>
            <consortium name="The Broad Institute Genomics Platform"/>
            <consortium name="The Broad Institute Genome Sequencing Center for Infectious Disease"/>
            <person name="Wu L."/>
            <person name="Ma J."/>
        </authorList>
    </citation>
    <scope>NUCLEOTIDE SEQUENCE [LARGE SCALE GENOMIC DNA]</scope>
    <source>
        <strain evidence="9">JCM 17805</strain>
    </source>
</reference>
<dbReference type="NCBIfam" id="TIGR00797">
    <property type="entry name" value="matE"/>
    <property type="match status" value="1"/>
</dbReference>